<keyword evidence="2" id="KW-0560">Oxidoreductase</keyword>
<dbReference type="InterPro" id="IPR016163">
    <property type="entry name" value="Ald_DH_C"/>
</dbReference>
<dbReference type="SUPFAM" id="SSF53720">
    <property type="entry name" value="ALDH-like"/>
    <property type="match status" value="1"/>
</dbReference>
<dbReference type="Pfam" id="PF00171">
    <property type="entry name" value="Aldedh"/>
    <property type="match status" value="1"/>
</dbReference>
<comment type="catalytic activity">
    <reaction evidence="4">
        <text>an aldehyde + NAD(+) + H2O = a carboxylate + NADH + 2 H(+)</text>
        <dbReference type="Rhea" id="RHEA:16185"/>
        <dbReference type="ChEBI" id="CHEBI:15377"/>
        <dbReference type="ChEBI" id="CHEBI:15378"/>
        <dbReference type="ChEBI" id="CHEBI:17478"/>
        <dbReference type="ChEBI" id="CHEBI:29067"/>
        <dbReference type="ChEBI" id="CHEBI:57540"/>
        <dbReference type="ChEBI" id="CHEBI:57945"/>
        <dbReference type="EC" id="1.2.1.3"/>
    </reaction>
</comment>
<evidence type="ECO:0000256" key="4">
    <source>
        <dbReference type="ARBA" id="ARBA00049194"/>
    </source>
</evidence>
<proteinExistence type="inferred from homology"/>
<dbReference type="PROSITE" id="PS00070">
    <property type="entry name" value="ALDEHYDE_DEHYDR_CYS"/>
    <property type="match status" value="1"/>
</dbReference>
<dbReference type="RefSeq" id="WP_345424958.1">
    <property type="nucleotide sequence ID" value="NZ_BAABGT010000093.1"/>
</dbReference>
<feature type="domain" description="Aldehyde dehydrogenase" evidence="5">
    <location>
        <begin position="29"/>
        <end position="477"/>
    </location>
</feature>
<evidence type="ECO:0000313" key="7">
    <source>
        <dbReference type="Proteomes" id="UP001501598"/>
    </source>
</evidence>
<dbReference type="InterPro" id="IPR016162">
    <property type="entry name" value="Ald_DH_N"/>
</dbReference>
<protein>
    <recommendedName>
        <fullName evidence="3">aldehyde dehydrogenase (NAD(+))</fullName>
        <ecNumber evidence="3">1.2.1.3</ecNumber>
    </recommendedName>
</protein>
<evidence type="ECO:0000313" key="6">
    <source>
        <dbReference type="EMBL" id="GAA4555506.1"/>
    </source>
</evidence>
<dbReference type="EC" id="1.2.1.3" evidence="3"/>
<keyword evidence="7" id="KW-1185">Reference proteome</keyword>
<accession>A0ABP8S0L8</accession>
<dbReference type="PANTHER" id="PTHR42804:SF1">
    <property type="entry name" value="ALDEHYDE DEHYDROGENASE-RELATED"/>
    <property type="match status" value="1"/>
</dbReference>
<dbReference type="InterPro" id="IPR016160">
    <property type="entry name" value="Ald_DH_CS_CYS"/>
</dbReference>
<organism evidence="6 7">
    <name type="scientific">Pseudonocardia xishanensis</name>
    <dbReference type="NCBI Taxonomy" id="630995"/>
    <lineage>
        <taxon>Bacteria</taxon>
        <taxon>Bacillati</taxon>
        <taxon>Actinomycetota</taxon>
        <taxon>Actinomycetes</taxon>
        <taxon>Pseudonocardiales</taxon>
        <taxon>Pseudonocardiaceae</taxon>
        <taxon>Pseudonocardia</taxon>
    </lineage>
</organism>
<sequence length="483" mass="50626">MDTAQAAPIVGHTHEFYIDGAWSTPLAPTEIDVINPATERTVATVALGSAADVDAAVVAAKRAFTTFSETTREERVALLERIVEVYESRIPDIAAAVTAEMGAPVTLATTKQAPAGLGHLKTTLAALRDFEFEESLAKTTVRLEPVGVCGLITPWNWPLNQICLKVGPALAAGCTMVLKPSEVAPLSAIVFAEVLAEAGVPAGVFNLVQGDGPTVGVALAEHPDVDMISFTGSTRAGIDVAQRAATTIKRVAQELGGKSANIVLDDADLEAVLNRDIPKMFANSGQSCNAGTRILVPRDRLDEAAQIAKKQADSLTVGSPEDDTTDLGPLVSQAQFDKVQRLIDGAIAEGATLVTGGLGRPEGLEAGYYVRPTVFTATNDMEIAQEEIFGPVLTLIGYDDEDEAVRIANDSPYGLSGMVSSGDLDRARTVARRMRTGMVHVNGGSTNAAAPFGGYKKSGNGREAGAHGIKEYLEAKSLFGDLA</sequence>
<dbReference type="CDD" id="cd07138">
    <property type="entry name" value="ALDH_CddD_SSP0762"/>
    <property type="match status" value="1"/>
</dbReference>
<evidence type="ECO:0000256" key="1">
    <source>
        <dbReference type="ARBA" id="ARBA00009986"/>
    </source>
</evidence>
<dbReference type="EMBL" id="BAABGT010000093">
    <property type="protein sequence ID" value="GAA4555506.1"/>
    <property type="molecule type" value="Genomic_DNA"/>
</dbReference>
<dbReference type="InterPro" id="IPR015590">
    <property type="entry name" value="Aldehyde_DH_dom"/>
</dbReference>
<comment type="similarity">
    <text evidence="1">Belongs to the aldehyde dehydrogenase family.</text>
</comment>
<name>A0ABP8S0L8_9PSEU</name>
<evidence type="ECO:0000259" key="5">
    <source>
        <dbReference type="Pfam" id="PF00171"/>
    </source>
</evidence>
<evidence type="ECO:0000256" key="2">
    <source>
        <dbReference type="ARBA" id="ARBA00023002"/>
    </source>
</evidence>
<gene>
    <name evidence="6" type="ORF">GCM10023175_55850</name>
</gene>
<comment type="caution">
    <text evidence="6">The sequence shown here is derived from an EMBL/GenBank/DDBJ whole genome shotgun (WGS) entry which is preliminary data.</text>
</comment>
<dbReference type="Gene3D" id="3.40.605.10">
    <property type="entry name" value="Aldehyde Dehydrogenase, Chain A, domain 1"/>
    <property type="match status" value="1"/>
</dbReference>
<reference evidence="7" key="1">
    <citation type="journal article" date="2019" name="Int. J. Syst. Evol. Microbiol.">
        <title>The Global Catalogue of Microorganisms (GCM) 10K type strain sequencing project: providing services to taxonomists for standard genome sequencing and annotation.</title>
        <authorList>
            <consortium name="The Broad Institute Genomics Platform"/>
            <consortium name="The Broad Institute Genome Sequencing Center for Infectious Disease"/>
            <person name="Wu L."/>
            <person name="Ma J."/>
        </authorList>
    </citation>
    <scope>NUCLEOTIDE SEQUENCE [LARGE SCALE GENOMIC DNA]</scope>
    <source>
        <strain evidence="7">JCM 17906</strain>
    </source>
</reference>
<dbReference type="InterPro" id="IPR016161">
    <property type="entry name" value="Ald_DH/histidinol_DH"/>
</dbReference>
<dbReference type="PANTHER" id="PTHR42804">
    <property type="entry name" value="ALDEHYDE DEHYDROGENASE"/>
    <property type="match status" value="1"/>
</dbReference>
<dbReference type="Gene3D" id="3.40.309.10">
    <property type="entry name" value="Aldehyde Dehydrogenase, Chain A, domain 2"/>
    <property type="match status" value="1"/>
</dbReference>
<evidence type="ECO:0000256" key="3">
    <source>
        <dbReference type="ARBA" id="ARBA00024226"/>
    </source>
</evidence>
<dbReference type="Proteomes" id="UP001501598">
    <property type="component" value="Unassembled WGS sequence"/>
</dbReference>